<dbReference type="Proteomes" id="UP001066276">
    <property type="component" value="Chromosome 4_2"/>
</dbReference>
<sequence length="108" mass="11981">MFITRGAIALAVAWFPGYQGRVTLSSGADFDEDCWDSGFVMSERKEVPREEDMADGVDGEVRGTSDDNFGDVVGYESVENVRREDSIASRAKSEARQRYLSSKLKGFV</sequence>
<gene>
    <name evidence="2" type="ORF">NDU88_005690</name>
</gene>
<dbReference type="EMBL" id="JANPWB010000008">
    <property type="protein sequence ID" value="KAJ1165262.1"/>
    <property type="molecule type" value="Genomic_DNA"/>
</dbReference>
<evidence type="ECO:0000256" key="1">
    <source>
        <dbReference type="SAM" id="MobiDB-lite"/>
    </source>
</evidence>
<name>A0AAV7SMD4_PLEWA</name>
<comment type="caution">
    <text evidence="2">The sequence shown here is derived from an EMBL/GenBank/DDBJ whole genome shotgun (WGS) entry which is preliminary data.</text>
</comment>
<reference evidence="2" key="1">
    <citation type="journal article" date="2022" name="bioRxiv">
        <title>Sequencing and chromosome-scale assembly of the giantPleurodeles waltlgenome.</title>
        <authorList>
            <person name="Brown T."/>
            <person name="Elewa A."/>
            <person name="Iarovenko S."/>
            <person name="Subramanian E."/>
            <person name="Araus A.J."/>
            <person name="Petzold A."/>
            <person name="Susuki M."/>
            <person name="Suzuki K.-i.T."/>
            <person name="Hayashi T."/>
            <person name="Toyoda A."/>
            <person name="Oliveira C."/>
            <person name="Osipova E."/>
            <person name="Leigh N.D."/>
            <person name="Simon A."/>
            <person name="Yun M.H."/>
        </authorList>
    </citation>
    <scope>NUCLEOTIDE SEQUENCE</scope>
    <source>
        <strain evidence="2">20211129_DDA</strain>
        <tissue evidence="2">Liver</tissue>
    </source>
</reference>
<organism evidence="2 3">
    <name type="scientific">Pleurodeles waltl</name>
    <name type="common">Iberian ribbed newt</name>
    <dbReference type="NCBI Taxonomy" id="8319"/>
    <lineage>
        <taxon>Eukaryota</taxon>
        <taxon>Metazoa</taxon>
        <taxon>Chordata</taxon>
        <taxon>Craniata</taxon>
        <taxon>Vertebrata</taxon>
        <taxon>Euteleostomi</taxon>
        <taxon>Amphibia</taxon>
        <taxon>Batrachia</taxon>
        <taxon>Caudata</taxon>
        <taxon>Salamandroidea</taxon>
        <taxon>Salamandridae</taxon>
        <taxon>Pleurodelinae</taxon>
        <taxon>Pleurodeles</taxon>
    </lineage>
</organism>
<evidence type="ECO:0000313" key="3">
    <source>
        <dbReference type="Proteomes" id="UP001066276"/>
    </source>
</evidence>
<feature type="region of interest" description="Disordered" evidence="1">
    <location>
        <begin position="46"/>
        <end position="65"/>
    </location>
</feature>
<evidence type="ECO:0000313" key="2">
    <source>
        <dbReference type="EMBL" id="KAJ1165262.1"/>
    </source>
</evidence>
<protein>
    <submittedName>
        <fullName evidence="2">Uncharacterized protein</fullName>
    </submittedName>
</protein>
<dbReference type="AlphaFoldDB" id="A0AAV7SMD4"/>
<accession>A0AAV7SMD4</accession>
<proteinExistence type="predicted"/>
<keyword evidence="3" id="KW-1185">Reference proteome</keyword>